<dbReference type="InterPro" id="IPR029052">
    <property type="entry name" value="Metallo-depent_PP-like"/>
</dbReference>
<dbReference type="GeneID" id="47014681"/>
<evidence type="ECO:0000256" key="3">
    <source>
        <dbReference type="ARBA" id="ARBA00023004"/>
    </source>
</evidence>
<dbReference type="InterPro" id="IPR042281">
    <property type="entry name" value="GpdQ_beta-strand"/>
</dbReference>
<dbReference type="SUPFAM" id="SSF56300">
    <property type="entry name" value="Metallo-dependent phosphatases"/>
    <property type="match status" value="1"/>
</dbReference>
<dbReference type="STRING" id="93218.XM39_19520"/>
<dbReference type="InterPro" id="IPR042283">
    <property type="entry name" value="GpdQ_catalytic"/>
</dbReference>
<organism evidence="6 7">
    <name type="scientific">Pandoraea apista</name>
    <dbReference type="NCBI Taxonomy" id="93218"/>
    <lineage>
        <taxon>Bacteria</taxon>
        <taxon>Pseudomonadati</taxon>
        <taxon>Pseudomonadota</taxon>
        <taxon>Betaproteobacteria</taxon>
        <taxon>Burkholderiales</taxon>
        <taxon>Burkholderiaceae</taxon>
        <taxon>Pandoraea</taxon>
    </lineage>
</organism>
<dbReference type="KEGG" id="papi:SG18_19335"/>
<reference evidence="6 7" key="1">
    <citation type="submission" date="2019-08" db="EMBL/GenBank/DDBJ databases">
        <authorList>
            <person name="Peeters C."/>
        </authorList>
    </citation>
    <scope>NUCLEOTIDE SEQUENCE [LARGE SCALE GENOMIC DNA]</scope>
    <source>
        <strain evidence="6 7">LMG 18089</strain>
    </source>
</reference>
<dbReference type="GO" id="GO:0004112">
    <property type="term" value="F:cyclic-nucleotide phosphodiesterase activity"/>
    <property type="evidence" value="ECO:0007669"/>
    <property type="project" value="InterPro"/>
</dbReference>
<dbReference type="Pfam" id="PF00149">
    <property type="entry name" value="Metallophos"/>
    <property type="match status" value="1"/>
</dbReference>
<keyword evidence="1" id="KW-0479">Metal-binding</keyword>
<evidence type="ECO:0000256" key="1">
    <source>
        <dbReference type="ARBA" id="ARBA00022723"/>
    </source>
</evidence>
<evidence type="ECO:0000256" key="4">
    <source>
        <dbReference type="ARBA" id="ARBA00025742"/>
    </source>
</evidence>
<evidence type="ECO:0000259" key="5">
    <source>
        <dbReference type="Pfam" id="PF00149"/>
    </source>
</evidence>
<dbReference type="InterPro" id="IPR026575">
    <property type="entry name" value="GpdQ/CpdA-like"/>
</dbReference>
<dbReference type="PANTHER" id="PTHR42988:SF2">
    <property type="entry name" value="CYCLIC NUCLEOTIDE PHOSPHODIESTERASE CBUA0032-RELATED"/>
    <property type="match status" value="1"/>
</dbReference>
<comment type="similarity">
    <text evidence="4">Belongs to the cyclic nucleotide phosphodiesterase class-III family.</text>
</comment>
<dbReference type="OrthoDB" id="9784378at2"/>
<dbReference type="EMBL" id="CABPSX010000009">
    <property type="protein sequence ID" value="VVG72973.1"/>
    <property type="molecule type" value="Genomic_DNA"/>
</dbReference>
<dbReference type="PANTHER" id="PTHR42988">
    <property type="entry name" value="PHOSPHOHYDROLASE"/>
    <property type="match status" value="1"/>
</dbReference>
<proteinExistence type="inferred from homology"/>
<feature type="domain" description="Calcineurin-like phosphoesterase" evidence="5">
    <location>
        <begin position="3"/>
        <end position="199"/>
    </location>
</feature>
<dbReference type="CDD" id="cd07402">
    <property type="entry name" value="MPP_GpdQ"/>
    <property type="match status" value="1"/>
</dbReference>
<name>A0A0B5FAD1_9BURK</name>
<dbReference type="Gene3D" id="3.60.21.40">
    <property type="entry name" value="GpdQ, catalytic alpha/beta sandwich domain"/>
    <property type="match status" value="1"/>
</dbReference>
<dbReference type="GO" id="GO:0046872">
    <property type="term" value="F:metal ion binding"/>
    <property type="evidence" value="ECO:0007669"/>
    <property type="project" value="UniProtKB-KW"/>
</dbReference>
<gene>
    <name evidence="6" type="ORF">PAP18089_03976</name>
</gene>
<keyword evidence="2" id="KW-0378">Hydrolase</keyword>
<sequence length="275" mass="29927">MLLCQITDLHVTRPGLLACGRVDTAQALRRAIATINRWTPRPDVVIATGDLIDTPHLSEYEVLRECLAALTIPLYLVVGNHDHREGLRAAFPEHTYLHSASEFVQYRVDLGPLTVLTLDTQDPPNAGGHLCETRLAWLDEQLHACEGRPTIIAMHHPPFDTGIDYMDGYGLTAQGRAGFARVTSRHRHIERVICGHLHRSIQACVEGAPGVMASTCVSTAHQITLGLAPGAPGSITLEPPGFALHLWQPGAGVRTHLAYVDAYEGPYSFDGESVS</sequence>
<accession>A0A0B5FAD1</accession>
<evidence type="ECO:0000256" key="2">
    <source>
        <dbReference type="ARBA" id="ARBA00022801"/>
    </source>
</evidence>
<evidence type="ECO:0000313" key="7">
    <source>
        <dbReference type="Proteomes" id="UP000364291"/>
    </source>
</evidence>
<protein>
    <submittedName>
        <fullName evidence="6">Phosphodiesterase</fullName>
    </submittedName>
</protein>
<keyword evidence="3" id="KW-0408">Iron</keyword>
<dbReference type="AlphaFoldDB" id="A0A0B5FAD1"/>
<evidence type="ECO:0000313" key="6">
    <source>
        <dbReference type="EMBL" id="VVG72973.1"/>
    </source>
</evidence>
<dbReference type="RefSeq" id="WP_042118387.1">
    <property type="nucleotide sequence ID" value="NZ_CABPSX010000009.1"/>
</dbReference>
<dbReference type="InterPro" id="IPR004843">
    <property type="entry name" value="Calcineurin-like_PHP"/>
</dbReference>
<dbReference type="InterPro" id="IPR050884">
    <property type="entry name" value="CNP_phosphodiesterase-III"/>
</dbReference>
<dbReference type="Proteomes" id="UP000364291">
    <property type="component" value="Unassembled WGS sequence"/>
</dbReference>
<dbReference type="Gene3D" id="3.30.750.180">
    <property type="entry name" value="GpdQ, beta-strand dimerisation domain"/>
    <property type="match status" value="1"/>
</dbReference>